<evidence type="ECO:0000313" key="3">
    <source>
        <dbReference type="Proteomes" id="UP000194003"/>
    </source>
</evidence>
<dbReference type="Proteomes" id="UP000194003">
    <property type="component" value="Unassembled WGS sequence"/>
</dbReference>
<dbReference type="Gene3D" id="3.40.50.300">
    <property type="entry name" value="P-loop containing nucleotide triphosphate hydrolases"/>
    <property type="match status" value="1"/>
</dbReference>
<dbReference type="SUPFAM" id="SSF52540">
    <property type="entry name" value="P-loop containing nucleoside triphosphate hydrolases"/>
    <property type="match status" value="1"/>
</dbReference>
<dbReference type="GO" id="GO:0016887">
    <property type="term" value="F:ATP hydrolysis activity"/>
    <property type="evidence" value="ECO:0007669"/>
    <property type="project" value="InterPro"/>
</dbReference>
<evidence type="ECO:0000259" key="1">
    <source>
        <dbReference type="Pfam" id="PF13304"/>
    </source>
</evidence>
<comment type="caution">
    <text evidence="2">The sequence shown here is derived from an EMBL/GenBank/DDBJ whole genome shotgun (WGS) entry which is preliminary data.</text>
</comment>
<feature type="domain" description="ATPase AAA-type core" evidence="1">
    <location>
        <begin position="3"/>
        <end position="80"/>
    </location>
</feature>
<dbReference type="InterPro" id="IPR027417">
    <property type="entry name" value="P-loop_NTPase"/>
</dbReference>
<protein>
    <submittedName>
        <fullName evidence="2">Putative ATP-binding protein</fullName>
    </submittedName>
</protein>
<dbReference type="AlphaFoldDB" id="A0A1Y2K875"/>
<dbReference type="GO" id="GO:0005524">
    <property type="term" value="F:ATP binding"/>
    <property type="evidence" value="ECO:0007669"/>
    <property type="project" value="UniProtKB-KW"/>
</dbReference>
<evidence type="ECO:0000313" key="2">
    <source>
        <dbReference type="EMBL" id="OSM06882.1"/>
    </source>
</evidence>
<keyword evidence="2" id="KW-0547">Nucleotide-binding</keyword>
<name>A0A1Y2K875_9PROT</name>
<proteinExistence type="predicted"/>
<dbReference type="STRING" id="1434232.MAIT1_00240"/>
<gene>
    <name evidence="2" type="ORF">MAIT1_00240</name>
</gene>
<organism evidence="2 3">
    <name type="scientific">Magnetofaba australis IT-1</name>
    <dbReference type="NCBI Taxonomy" id="1434232"/>
    <lineage>
        <taxon>Bacteria</taxon>
        <taxon>Pseudomonadati</taxon>
        <taxon>Pseudomonadota</taxon>
        <taxon>Magnetococcia</taxon>
        <taxon>Magnetococcales</taxon>
        <taxon>Magnetococcaceae</taxon>
        <taxon>Magnetofaba</taxon>
    </lineage>
</organism>
<sequence>MTAMGMGVRAVFALVADLGARLLQLNPHLGDAFTQAPGVVLIDHFEHALHPGWRQTLLPQLMATFPQIQFIVATHSPEALTAVRAHQIRALEWNPKRTRCQAWTPEFSQGAESQVVLEDILGTSRRPESLPLIVDLRRYQRLIVDGEADSAEGRALRERLHGAEFVHDREWIRIDREIQRQKRRREAL</sequence>
<dbReference type="InterPro" id="IPR003959">
    <property type="entry name" value="ATPase_AAA_core"/>
</dbReference>
<dbReference type="EMBL" id="LVJN01000015">
    <property type="protein sequence ID" value="OSM06882.1"/>
    <property type="molecule type" value="Genomic_DNA"/>
</dbReference>
<keyword evidence="3" id="KW-1185">Reference proteome</keyword>
<keyword evidence="2" id="KW-0067">ATP-binding</keyword>
<reference evidence="2 3" key="1">
    <citation type="journal article" date="2016" name="BMC Genomics">
        <title>Combined genomic and structural analyses of a cultured magnetotactic bacterium reveals its niche adaptation to a dynamic environment.</title>
        <authorList>
            <person name="Araujo A.C."/>
            <person name="Morillo V."/>
            <person name="Cypriano J."/>
            <person name="Teixeira L.C."/>
            <person name="Leao P."/>
            <person name="Lyra S."/>
            <person name="Almeida L.G."/>
            <person name="Bazylinski D.A."/>
            <person name="Vasconcellos A.T."/>
            <person name="Abreu F."/>
            <person name="Lins U."/>
        </authorList>
    </citation>
    <scope>NUCLEOTIDE SEQUENCE [LARGE SCALE GENOMIC DNA]</scope>
    <source>
        <strain evidence="2 3">IT-1</strain>
    </source>
</reference>
<dbReference type="Pfam" id="PF13304">
    <property type="entry name" value="AAA_21"/>
    <property type="match status" value="1"/>
</dbReference>
<accession>A0A1Y2K875</accession>